<evidence type="ECO:0000256" key="1">
    <source>
        <dbReference type="ARBA" id="ARBA00022598"/>
    </source>
</evidence>
<sequence length="243" mass="27496">MQIIKLDAIDSTNLYLKKLMFNTQALDYTIVVADKQTSGRGQMGTTWVSEGGKNLTFSILKKFNNLEVSDQFELNICISLAIFRSLNELKIPDLKIKWPNDILSGSNKICGVLIENILSGSKIQASIIGIGLNVNQISFNNLPNVSSLKLITGIQYDLDELLKIMAKNISAVFDHYFAGNQQNLKTQYLEHLFRKDKASTFLNNSNTMFTGIIRNVTNEGKLLVEEEDEIFKQYDLKELKLLY</sequence>
<dbReference type="STRING" id="688270.Celal_2327"/>
<evidence type="ECO:0000313" key="4">
    <source>
        <dbReference type="Proteomes" id="UP000008634"/>
    </source>
</evidence>
<dbReference type="RefSeq" id="WP_013551092.1">
    <property type="nucleotide sequence ID" value="NC_014934.1"/>
</dbReference>
<dbReference type="CDD" id="cd16442">
    <property type="entry name" value="BPL"/>
    <property type="match status" value="1"/>
</dbReference>
<dbReference type="Pfam" id="PF03099">
    <property type="entry name" value="BPL_LplA_LipB"/>
    <property type="match status" value="1"/>
</dbReference>
<dbReference type="NCBIfam" id="TIGR00121">
    <property type="entry name" value="birA_ligase"/>
    <property type="match status" value="1"/>
</dbReference>
<dbReference type="InterPro" id="IPR045864">
    <property type="entry name" value="aa-tRNA-synth_II/BPL/LPL"/>
</dbReference>
<protein>
    <submittedName>
        <fullName evidence="3">Biotin/acetyl-CoA-carboxylase ligase</fullName>
    </submittedName>
</protein>
<evidence type="ECO:0000259" key="2">
    <source>
        <dbReference type="PROSITE" id="PS51733"/>
    </source>
</evidence>
<dbReference type="GO" id="GO:0005737">
    <property type="term" value="C:cytoplasm"/>
    <property type="evidence" value="ECO:0007669"/>
    <property type="project" value="TreeGrafter"/>
</dbReference>
<dbReference type="Gene3D" id="3.30.930.10">
    <property type="entry name" value="Bira Bifunctional Protein, Domain 2"/>
    <property type="match status" value="1"/>
</dbReference>
<dbReference type="PANTHER" id="PTHR12835:SF5">
    <property type="entry name" value="BIOTIN--PROTEIN LIGASE"/>
    <property type="match status" value="1"/>
</dbReference>
<dbReference type="PROSITE" id="PS51733">
    <property type="entry name" value="BPL_LPL_CATALYTIC"/>
    <property type="match status" value="1"/>
</dbReference>
<dbReference type="GO" id="GO:0004077">
    <property type="term" value="F:biotin--[biotin carboxyl-carrier protein] ligase activity"/>
    <property type="evidence" value="ECO:0007669"/>
    <property type="project" value="InterPro"/>
</dbReference>
<dbReference type="PANTHER" id="PTHR12835">
    <property type="entry name" value="BIOTIN PROTEIN LIGASE"/>
    <property type="match status" value="1"/>
</dbReference>
<gene>
    <name evidence="3" type="ordered locus">Celal_2327</name>
</gene>
<name>E6X7D6_CELAD</name>
<organism evidence="3 4">
    <name type="scientific">Cellulophaga algicola (strain DSM 14237 / IC166 / ACAM 630)</name>
    <dbReference type="NCBI Taxonomy" id="688270"/>
    <lineage>
        <taxon>Bacteria</taxon>
        <taxon>Pseudomonadati</taxon>
        <taxon>Bacteroidota</taxon>
        <taxon>Flavobacteriia</taxon>
        <taxon>Flavobacteriales</taxon>
        <taxon>Flavobacteriaceae</taxon>
        <taxon>Cellulophaga</taxon>
    </lineage>
</organism>
<dbReference type="SUPFAM" id="SSF55681">
    <property type="entry name" value="Class II aaRS and biotin synthetases"/>
    <property type="match status" value="1"/>
</dbReference>
<evidence type="ECO:0000313" key="3">
    <source>
        <dbReference type="EMBL" id="ADV49618.1"/>
    </source>
</evidence>
<dbReference type="HOGENOM" id="CLU_051096_3_1_10"/>
<accession>E6X7D6</accession>
<dbReference type="InterPro" id="IPR004143">
    <property type="entry name" value="BPL_LPL_catalytic"/>
</dbReference>
<keyword evidence="1 3" id="KW-0436">Ligase</keyword>
<feature type="domain" description="BPL/LPL catalytic" evidence="2">
    <location>
        <begin position="1"/>
        <end position="177"/>
    </location>
</feature>
<proteinExistence type="predicted"/>
<reference evidence="3 4" key="1">
    <citation type="journal article" date="2010" name="Stand. Genomic Sci.">
        <title>Complete genome sequence of Cellulophaga algicola type strain (IC166).</title>
        <authorList>
            <person name="Abt B."/>
            <person name="Lu M."/>
            <person name="Misra M."/>
            <person name="Han C."/>
            <person name="Nolan M."/>
            <person name="Lucas S."/>
            <person name="Hammon N."/>
            <person name="Deshpande S."/>
            <person name="Cheng J.F."/>
            <person name="Tapia R."/>
            <person name="Goodwin L."/>
            <person name="Pitluck S."/>
            <person name="Liolios K."/>
            <person name="Pagani I."/>
            <person name="Ivanova N."/>
            <person name="Mavromatis K."/>
            <person name="Ovchinikova G."/>
            <person name="Pati A."/>
            <person name="Chen A."/>
            <person name="Palaniappan K."/>
            <person name="Land M."/>
            <person name="Hauser L."/>
            <person name="Chang Y.J."/>
            <person name="Jeffries C.D."/>
            <person name="Detter J.C."/>
            <person name="Brambilla E."/>
            <person name="Rohde M."/>
            <person name="Tindall B.J."/>
            <person name="Goker M."/>
            <person name="Woyke T."/>
            <person name="Bristow J."/>
            <person name="Eisen J.A."/>
            <person name="Markowitz V."/>
            <person name="Hugenholtz P."/>
            <person name="Kyrpides N.C."/>
            <person name="Klenk H.P."/>
            <person name="Lapidus A."/>
        </authorList>
    </citation>
    <scope>NUCLEOTIDE SEQUENCE [LARGE SCALE GENOMIC DNA]</scope>
    <source>
        <strain evidence="4">DSM 14237 / IC166 / ACAM 630</strain>
    </source>
</reference>
<dbReference type="OrthoDB" id="9807064at2"/>
<dbReference type="Proteomes" id="UP000008634">
    <property type="component" value="Chromosome"/>
</dbReference>
<dbReference type="EMBL" id="CP002453">
    <property type="protein sequence ID" value="ADV49618.1"/>
    <property type="molecule type" value="Genomic_DNA"/>
</dbReference>
<dbReference type="AlphaFoldDB" id="E6X7D6"/>
<dbReference type="InterPro" id="IPR004408">
    <property type="entry name" value="Biotin_CoA_COase_ligase"/>
</dbReference>
<dbReference type="KEGG" id="cao:Celal_2327"/>
<keyword evidence="4" id="KW-1185">Reference proteome</keyword>
<dbReference type="eggNOG" id="COG0340">
    <property type="taxonomic scope" value="Bacteria"/>
</dbReference>